<proteinExistence type="predicted"/>
<dbReference type="AlphaFoldDB" id="A0A7R9GSD0"/>
<accession>A0A7R9GSD0</accession>
<name>A0A7R9GSD0_TIMCR</name>
<reference evidence="1" key="1">
    <citation type="submission" date="2020-11" db="EMBL/GenBank/DDBJ databases">
        <authorList>
            <person name="Tran Van P."/>
        </authorList>
    </citation>
    <scope>NUCLEOTIDE SEQUENCE</scope>
</reference>
<evidence type="ECO:0000313" key="1">
    <source>
        <dbReference type="EMBL" id="CAD7396145.1"/>
    </source>
</evidence>
<gene>
    <name evidence="1" type="ORF">TCEB3V08_LOCUS3483</name>
</gene>
<sequence length="108" mass="12806">MSTNKKRNETRLNKFGILERGQSQKRQRLTTFLDKLSAIQHILNTVVNIRDRDIRNKYPFTKEAVRLLRFTRPAETKRPRKIQDELGRAKPLWQDDLTATFSTQDAHK</sequence>
<protein>
    <submittedName>
        <fullName evidence="1">Uncharacterized protein</fullName>
    </submittedName>
</protein>
<organism evidence="1">
    <name type="scientific">Timema cristinae</name>
    <name type="common">Walking stick</name>
    <dbReference type="NCBI Taxonomy" id="61476"/>
    <lineage>
        <taxon>Eukaryota</taxon>
        <taxon>Metazoa</taxon>
        <taxon>Ecdysozoa</taxon>
        <taxon>Arthropoda</taxon>
        <taxon>Hexapoda</taxon>
        <taxon>Insecta</taxon>
        <taxon>Pterygota</taxon>
        <taxon>Neoptera</taxon>
        <taxon>Polyneoptera</taxon>
        <taxon>Phasmatodea</taxon>
        <taxon>Timematodea</taxon>
        <taxon>Timematoidea</taxon>
        <taxon>Timematidae</taxon>
        <taxon>Timema</taxon>
    </lineage>
</organism>
<dbReference type="EMBL" id="OC317327">
    <property type="protein sequence ID" value="CAD7396145.1"/>
    <property type="molecule type" value="Genomic_DNA"/>
</dbReference>